<dbReference type="AlphaFoldDB" id="A0A1E8PR97"/>
<dbReference type="Proteomes" id="UP000092634">
    <property type="component" value="Unassembled WGS sequence"/>
</dbReference>
<protein>
    <submittedName>
        <fullName evidence="1">Uncharacterized protein</fullName>
    </submittedName>
</protein>
<evidence type="ECO:0000313" key="2">
    <source>
        <dbReference type="Proteomes" id="UP000092634"/>
    </source>
</evidence>
<name>A0A1E8PR97_9BURK</name>
<sequence>MTLPLVARAARYKQAMRTLAELIYQGRSLGLGGGSDKKNKAGLSCGIGAAYALNQNGSLHLDCDHVPVKYNSMQRRRSTFFAGRFLPLLWGAVSRRWPDGGRP</sequence>
<accession>A0A1E8PR97</accession>
<gene>
    <name evidence="1" type="ORF">BA896_007250</name>
</gene>
<comment type="caution">
    <text evidence="1">The sequence shown here is derived from an EMBL/GenBank/DDBJ whole genome shotgun (WGS) entry which is preliminary data.</text>
</comment>
<dbReference type="EMBL" id="MAQB02000001">
    <property type="protein sequence ID" value="OFJ48741.1"/>
    <property type="molecule type" value="Genomic_DNA"/>
</dbReference>
<evidence type="ECO:0000313" key="1">
    <source>
        <dbReference type="EMBL" id="OFJ48741.1"/>
    </source>
</evidence>
<reference evidence="1 2" key="1">
    <citation type="submission" date="2016-10" db="EMBL/GenBank/DDBJ databases">
        <title>Updated version of Genome Assembly of Janthinobacterium lividum ERGS5:01.</title>
        <authorList>
            <person name="Kumar R."/>
            <person name="Acharya V."/>
            <person name="Singh D."/>
        </authorList>
    </citation>
    <scope>NUCLEOTIDE SEQUENCE [LARGE SCALE GENOMIC DNA]</scope>
    <source>
        <strain evidence="1 2">ERGS5:01</strain>
    </source>
</reference>
<organism evidence="1 2">
    <name type="scientific">Janthinobacterium lividum</name>
    <dbReference type="NCBI Taxonomy" id="29581"/>
    <lineage>
        <taxon>Bacteria</taxon>
        <taxon>Pseudomonadati</taxon>
        <taxon>Pseudomonadota</taxon>
        <taxon>Betaproteobacteria</taxon>
        <taxon>Burkholderiales</taxon>
        <taxon>Oxalobacteraceae</taxon>
        <taxon>Janthinobacterium</taxon>
    </lineage>
</organism>
<proteinExistence type="predicted"/>